<dbReference type="GO" id="GO:0046475">
    <property type="term" value="P:glycerophospholipid catabolic process"/>
    <property type="evidence" value="ECO:0007669"/>
    <property type="project" value="TreeGrafter"/>
</dbReference>
<proteinExistence type="predicted"/>
<comment type="subcellular location">
    <subcellularLocation>
        <location evidence="1">Membrane</location>
        <topology evidence="1">Single-pass membrane protein</topology>
    </subcellularLocation>
</comment>
<dbReference type="GO" id="GO:0046513">
    <property type="term" value="P:ceramide biosynthetic process"/>
    <property type="evidence" value="ECO:0007669"/>
    <property type="project" value="TreeGrafter"/>
</dbReference>
<evidence type="ECO:0000256" key="4">
    <source>
        <dbReference type="ARBA" id="ARBA00023136"/>
    </source>
</evidence>
<protein>
    <submittedName>
        <fullName evidence="5">Uncharacterized protein</fullName>
    </submittedName>
</protein>
<dbReference type="VEuPathDB" id="VectorBase:MDOMA2_000704"/>
<dbReference type="GO" id="GO:0006685">
    <property type="term" value="P:sphingomyelin catabolic process"/>
    <property type="evidence" value="ECO:0007669"/>
    <property type="project" value="TreeGrafter"/>
</dbReference>
<keyword evidence="2" id="KW-0812">Transmembrane</keyword>
<sequence>MAFYNENIGNRILELLSFPLFDRCHELNILFDRCNLRELQELFPTIVKSVFGIGTGGLGWGLRTTTKENSAPCFDILYNFFSPMGPMFRLCYNLLNDQIKFEMSLEHLPHKLVELIHSGQYSMFYADLVNIDPFRRQVTSLSLNAFDYYMLHFVIHATFPLHKMYPAALQVHNERMKTVYFFLTAEYLCNFLPSRPDAMVMPSNICTSVKAPQPMPVQQLQPKRSPKYLKIPQTNQSLYGSGSNNMTQMNQRSSEASPRAHAWRTESVLHFFIDTWLRYDVDEARDLPSSEFIRVVRILIKQTHSFANSASLDQTAMATLRKIAQPMMRPRIYPFIKSIIGRWPLDSSMSVVLELWLSYIQPWRYTFEWQNNRLANNCQLSTCMANLILYSFFSGNNIEVPINSRFDTFIADNLVIYTQIFVHILPRFERLDFTSLRNVIMLHRLVKVFSQSTLPQKLYNAEKSYAGNTIGFVDSPRKHSTFLSSNSSVEWDGSFYHEDVYTPMFGSAIKCEIEQFIKTVHISRMYVGQEINAIRREQMERRNSLGFFRKVFSSVFSDTSPAELKLQEISKIPDILDLAVRSLSQMFNVELPNISMEQLEPVVGQSFSKSLNFSIYDNSDYLDISRVSPLQMMNNLAHMKSCIDPTTVPIQTHECTVLVRLLHQVSCALNGKFGEQFHKFWNRPDFLGKISHQLLYPPMTAQWFEKPRVSACVSGVSELCEEDIPARVCLRFLGSYRTLALIALAMLIGYIFWGSASYGVIALFFMSLVYVLIMALIS</sequence>
<dbReference type="PANTHER" id="PTHR12988:SF6">
    <property type="entry name" value="SPHINGOMYELIN PHOSPHODIESTERASE 4"/>
    <property type="match status" value="1"/>
</dbReference>
<dbReference type="Pfam" id="PF14724">
    <property type="entry name" value="mit_SMPDase"/>
    <property type="match status" value="2"/>
</dbReference>
<reference evidence="5" key="1">
    <citation type="submission" date="2020-05" db="UniProtKB">
        <authorList>
            <consortium name="EnsemblMetazoa"/>
        </authorList>
    </citation>
    <scope>IDENTIFICATION</scope>
    <source>
        <strain evidence="5">Aabys</strain>
    </source>
</reference>
<evidence type="ECO:0000256" key="2">
    <source>
        <dbReference type="ARBA" id="ARBA00022692"/>
    </source>
</evidence>
<dbReference type="EnsemblMetazoa" id="MDOA005471-RD">
    <property type="protein sequence ID" value="MDOA005471-PD"/>
    <property type="gene ID" value="MDOA005471"/>
</dbReference>
<evidence type="ECO:0000313" key="5">
    <source>
        <dbReference type="EnsemblMetazoa" id="MDOA005471-PD"/>
    </source>
</evidence>
<dbReference type="AlphaFoldDB" id="A0A1I8MJ82"/>
<dbReference type="GO" id="GO:0050290">
    <property type="term" value="F:sphingomyelin phosphodiesterase D activity"/>
    <property type="evidence" value="ECO:0007669"/>
    <property type="project" value="InterPro"/>
</dbReference>
<accession>A0A1I8MJ82</accession>
<dbReference type="InterPro" id="IPR024129">
    <property type="entry name" value="Sphingomy_SMPD4"/>
</dbReference>
<evidence type="ECO:0000256" key="3">
    <source>
        <dbReference type="ARBA" id="ARBA00022989"/>
    </source>
</evidence>
<dbReference type="GO" id="GO:0016020">
    <property type="term" value="C:membrane"/>
    <property type="evidence" value="ECO:0007669"/>
    <property type="project" value="UniProtKB-SubCell"/>
</dbReference>
<evidence type="ECO:0000256" key="1">
    <source>
        <dbReference type="ARBA" id="ARBA00004167"/>
    </source>
</evidence>
<organism evidence="5">
    <name type="scientific">Musca domestica</name>
    <name type="common">House fly</name>
    <dbReference type="NCBI Taxonomy" id="7370"/>
    <lineage>
        <taxon>Eukaryota</taxon>
        <taxon>Metazoa</taxon>
        <taxon>Ecdysozoa</taxon>
        <taxon>Arthropoda</taxon>
        <taxon>Hexapoda</taxon>
        <taxon>Insecta</taxon>
        <taxon>Pterygota</taxon>
        <taxon>Neoptera</taxon>
        <taxon>Endopterygota</taxon>
        <taxon>Diptera</taxon>
        <taxon>Brachycera</taxon>
        <taxon>Muscomorpha</taxon>
        <taxon>Muscoidea</taxon>
        <taxon>Muscidae</taxon>
        <taxon>Musca</taxon>
    </lineage>
</organism>
<dbReference type="STRING" id="7370.A0A1I8MJ82"/>
<keyword evidence="3" id="KW-1133">Transmembrane helix</keyword>
<name>A0A1I8MJ82_MUSDO</name>
<keyword evidence="4" id="KW-0472">Membrane</keyword>
<gene>
    <name evidence="5" type="primary">101900853</name>
</gene>
<dbReference type="VEuPathDB" id="VectorBase:MDOA005471"/>
<dbReference type="OrthoDB" id="10251508at2759"/>
<dbReference type="PANTHER" id="PTHR12988">
    <property type="entry name" value="SPHINGOMYELIN PHOSPHODIESTERASE 4"/>
    <property type="match status" value="1"/>
</dbReference>